<evidence type="ECO:0000313" key="8">
    <source>
        <dbReference type="Proteomes" id="UP001500279"/>
    </source>
</evidence>
<dbReference type="Pfam" id="PF00282">
    <property type="entry name" value="Pyridoxal_deC"/>
    <property type="match status" value="1"/>
</dbReference>
<evidence type="ECO:0000256" key="2">
    <source>
        <dbReference type="ARBA" id="ARBA00009533"/>
    </source>
</evidence>
<evidence type="ECO:0000313" key="7">
    <source>
        <dbReference type="EMBL" id="GAA0750464.1"/>
    </source>
</evidence>
<dbReference type="RefSeq" id="WP_231012060.1">
    <property type="nucleotide sequence ID" value="NZ_BAAAEW010000011.1"/>
</dbReference>
<dbReference type="Gene3D" id="3.90.1150.10">
    <property type="entry name" value="Aspartate Aminotransferase, domain 1"/>
    <property type="match status" value="1"/>
</dbReference>
<comment type="similarity">
    <text evidence="2 6">Belongs to the group II decarboxylase family.</text>
</comment>
<dbReference type="Gene3D" id="3.40.640.10">
    <property type="entry name" value="Type I PLP-dependent aspartate aminotransferase-like (Major domain)"/>
    <property type="match status" value="1"/>
</dbReference>
<accession>A0ABN1JZQ4</accession>
<evidence type="ECO:0000256" key="6">
    <source>
        <dbReference type="RuleBase" id="RU000382"/>
    </source>
</evidence>
<comment type="caution">
    <text evidence="7">The sequence shown here is derived from an EMBL/GenBank/DDBJ whole genome shotgun (WGS) entry which is preliminary data.</text>
</comment>
<dbReference type="InterPro" id="IPR002129">
    <property type="entry name" value="PyrdxlP-dep_de-COase"/>
</dbReference>
<reference evidence="7 8" key="1">
    <citation type="journal article" date="2019" name="Int. J. Syst. Evol. Microbiol.">
        <title>The Global Catalogue of Microorganisms (GCM) 10K type strain sequencing project: providing services to taxonomists for standard genome sequencing and annotation.</title>
        <authorList>
            <consortium name="The Broad Institute Genomics Platform"/>
            <consortium name="The Broad Institute Genome Sequencing Center for Infectious Disease"/>
            <person name="Wu L."/>
            <person name="Ma J."/>
        </authorList>
    </citation>
    <scope>NUCLEOTIDE SEQUENCE [LARGE SCALE GENOMIC DNA]</scope>
    <source>
        <strain evidence="7 8">JCM 15503</strain>
    </source>
</reference>
<comment type="cofactor">
    <cofactor evidence="1 6">
        <name>pyridoxal 5'-phosphate</name>
        <dbReference type="ChEBI" id="CHEBI:597326"/>
    </cofactor>
</comment>
<dbReference type="PANTHER" id="PTHR11999">
    <property type="entry name" value="GROUP II PYRIDOXAL-5-PHOSPHATE DECARBOXYLASE"/>
    <property type="match status" value="1"/>
</dbReference>
<evidence type="ECO:0000256" key="1">
    <source>
        <dbReference type="ARBA" id="ARBA00001933"/>
    </source>
</evidence>
<keyword evidence="4 6" id="KW-0663">Pyridoxal phosphate</keyword>
<gene>
    <name evidence="7" type="ORF">GCM10009107_22170</name>
</gene>
<name>A0ABN1JZQ4_9BURK</name>
<protein>
    <submittedName>
        <fullName evidence="7">Pyridoxal-dependent decarboxylase</fullName>
    </submittedName>
</protein>
<evidence type="ECO:0000256" key="4">
    <source>
        <dbReference type="ARBA" id="ARBA00022898"/>
    </source>
</evidence>
<evidence type="ECO:0000256" key="5">
    <source>
        <dbReference type="ARBA" id="ARBA00023239"/>
    </source>
</evidence>
<dbReference type="InterPro" id="IPR015421">
    <property type="entry name" value="PyrdxlP-dep_Trfase_major"/>
</dbReference>
<dbReference type="InterPro" id="IPR010977">
    <property type="entry name" value="Aromatic_deC"/>
</dbReference>
<organism evidence="7 8">
    <name type="scientific">Ideonella azotifigens</name>
    <dbReference type="NCBI Taxonomy" id="513160"/>
    <lineage>
        <taxon>Bacteria</taxon>
        <taxon>Pseudomonadati</taxon>
        <taxon>Pseudomonadota</taxon>
        <taxon>Betaproteobacteria</taxon>
        <taxon>Burkholderiales</taxon>
        <taxon>Sphaerotilaceae</taxon>
        <taxon>Ideonella</taxon>
    </lineage>
</organism>
<dbReference type="InterPro" id="IPR015422">
    <property type="entry name" value="PyrdxlP-dep_Trfase_small"/>
</dbReference>
<dbReference type="EMBL" id="BAAAEW010000011">
    <property type="protein sequence ID" value="GAA0750464.1"/>
    <property type="molecule type" value="Genomic_DNA"/>
</dbReference>
<dbReference type="PANTHER" id="PTHR11999:SF70">
    <property type="entry name" value="MIP05841P"/>
    <property type="match status" value="1"/>
</dbReference>
<evidence type="ECO:0000256" key="3">
    <source>
        <dbReference type="ARBA" id="ARBA00022793"/>
    </source>
</evidence>
<sequence length="462" mass="48499">MDDQIDGRDAVNPLLHDAALRASHYLAGLDERPVGPGADAVTRLAELDQPLNEHPQAADAVLRRLDEFGSPATMASAGGRFFGFVVGGALPVTVAANWLATAWDQNSANPTGAPATAAFEFVALRWLRELLGLPPDAAGAFVSGTTMGNLCALAAARHAVLARAGWDVEADGLFGAPPITVVVGAEAHPTLFKALGVLGLGRSRVVTVPVDGQGRMRAERLPRLAGPSIVCVQAGNVNTGAFDPFAELCEQAHRDGAWVHVDGAFGLWAQAAPALRQLSAGVDQADSWATDAHKWLNVPYDSGLVFVRDANALRAAMSVTAAYLPTTGNAWTPSDFTPELSRRARGVDAWAALSALGRSGVAALVERCCAHARAFAQGLRGAGFAVLNEVVLNQVLVSFGDAQATRGVIEALQADGTCWCGLTQWQGHAAMRISVCSWATTDSDVQRSLAAILRIANQRLRQ</sequence>
<dbReference type="InterPro" id="IPR015424">
    <property type="entry name" value="PyrdxlP-dep_Trfase"/>
</dbReference>
<dbReference type="Proteomes" id="UP001500279">
    <property type="component" value="Unassembled WGS sequence"/>
</dbReference>
<proteinExistence type="inferred from homology"/>
<keyword evidence="5 6" id="KW-0456">Lyase</keyword>
<keyword evidence="8" id="KW-1185">Reference proteome</keyword>
<keyword evidence="3" id="KW-0210">Decarboxylase</keyword>
<dbReference type="SUPFAM" id="SSF53383">
    <property type="entry name" value="PLP-dependent transferases"/>
    <property type="match status" value="1"/>
</dbReference>